<gene>
    <name evidence="3" type="ORF">DL237_07370</name>
</gene>
<organism evidence="3 4">
    <name type="scientific">Pseudooceanicola sediminis</name>
    <dbReference type="NCBI Taxonomy" id="2211117"/>
    <lineage>
        <taxon>Bacteria</taxon>
        <taxon>Pseudomonadati</taxon>
        <taxon>Pseudomonadota</taxon>
        <taxon>Alphaproteobacteria</taxon>
        <taxon>Rhodobacterales</taxon>
        <taxon>Paracoccaceae</taxon>
        <taxon>Pseudooceanicola</taxon>
    </lineage>
</organism>
<dbReference type="HAMAP" id="MF_00758">
    <property type="entry name" value="UPF0301"/>
    <property type="match status" value="1"/>
</dbReference>
<comment type="similarity">
    <text evidence="1 2">Belongs to the UPF0301 (AlgH) family.</text>
</comment>
<evidence type="ECO:0000313" key="3">
    <source>
        <dbReference type="EMBL" id="RII39454.1"/>
    </source>
</evidence>
<dbReference type="OrthoDB" id="9807486at2"/>
<sequence length="188" mass="20136">MPELFDLTGNILIATPGLSDDRFSNSVIVVCAHSQDGAMGLMVNKPTDQVAAADLFDQLSITRSTRMPQLTVYAGGPVELERGFVLHSPEYKSSISTLAVTDTLAMTATLDILEDIAEGRGPRQSLLALGYCGWGAGQLEREIAENGWLTGEATSDLVFSQPDPRKWELALAAQGIHPLTLSTAYGRA</sequence>
<dbReference type="Proteomes" id="UP000265848">
    <property type="component" value="Unassembled WGS sequence"/>
</dbReference>
<dbReference type="SUPFAM" id="SSF143456">
    <property type="entry name" value="VC0467-like"/>
    <property type="match status" value="1"/>
</dbReference>
<dbReference type="PANTHER" id="PTHR30327">
    <property type="entry name" value="UNCHARACTERIZED PROTEIN YQGE"/>
    <property type="match status" value="1"/>
</dbReference>
<dbReference type="InterPro" id="IPR003774">
    <property type="entry name" value="AlgH-like"/>
</dbReference>
<dbReference type="PANTHER" id="PTHR30327:SF1">
    <property type="entry name" value="UPF0301 PROTEIN YQGE"/>
    <property type="match status" value="1"/>
</dbReference>
<dbReference type="EMBL" id="QWJJ01000005">
    <property type="protein sequence ID" value="RII39454.1"/>
    <property type="molecule type" value="Genomic_DNA"/>
</dbReference>
<dbReference type="AlphaFoldDB" id="A0A399J2C8"/>
<dbReference type="Pfam" id="PF02622">
    <property type="entry name" value="DUF179"/>
    <property type="match status" value="1"/>
</dbReference>
<evidence type="ECO:0000256" key="1">
    <source>
        <dbReference type="ARBA" id="ARBA00009600"/>
    </source>
</evidence>
<name>A0A399J2C8_9RHOB</name>
<evidence type="ECO:0000256" key="2">
    <source>
        <dbReference type="HAMAP-Rule" id="MF_00758"/>
    </source>
</evidence>
<accession>A0A399J2C8</accession>
<reference evidence="3 4" key="1">
    <citation type="submission" date="2018-08" db="EMBL/GenBank/DDBJ databases">
        <title>Pseudooceanicola sediminis CY03 in the family Rhodobacteracea.</title>
        <authorList>
            <person name="Zhang Y.-J."/>
        </authorList>
    </citation>
    <scope>NUCLEOTIDE SEQUENCE [LARGE SCALE GENOMIC DNA]</scope>
    <source>
        <strain evidence="3 4">CY03</strain>
    </source>
</reference>
<keyword evidence="4" id="KW-1185">Reference proteome</keyword>
<comment type="caution">
    <text evidence="3">The sequence shown here is derived from an EMBL/GenBank/DDBJ whole genome shotgun (WGS) entry which is preliminary data.</text>
</comment>
<dbReference type="Gene3D" id="3.40.1740.10">
    <property type="entry name" value="VC0467-like"/>
    <property type="match status" value="1"/>
</dbReference>
<protein>
    <recommendedName>
        <fullName evidence="2">UPF0301 protein DL237_07370</fullName>
    </recommendedName>
</protein>
<evidence type="ECO:0000313" key="4">
    <source>
        <dbReference type="Proteomes" id="UP000265848"/>
    </source>
</evidence>
<dbReference type="RefSeq" id="WP_119398410.1">
    <property type="nucleotide sequence ID" value="NZ_QWJJ01000005.1"/>
</dbReference>
<proteinExistence type="inferred from homology"/>
<dbReference type="GO" id="GO:0005829">
    <property type="term" value="C:cytosol"/>
    <property type="evidence" value="ECO:0007669"/>
    <property type="project" value="TreeGrafter"/>
</dbReference>